<feature type="domain" description="L,D-TPase catalytic" evidence="10">
    <location>
        <begin position="246"/>
        <end position="365"/>
    </location>
</feature>
<evidence type="ECO:0000256" key="3">
    <source>
        <dbReference type="ARBA" id="ARBA00022737"/>
    </source>
</evidence>
<feature type="repeat" description="Cell wall-binding" evidence="7">
    <location>
        <begin position="188"/>
        <end position="207"/>
    </location>
</feature>
<dbReference type="GO" id="GO:0016740">
    <property type="term" value="F:transferase activity"/>
    <property type="evidence" value="ECO:0007669"/>
    <property type="project" value="UniProtKB-KW"/>
</dbReference>
<reference evidence="11" key="1">
    <citation type="submission" date="2023-01" db="EMBL/GenBank/DDBJ databases">
        <title>Human gut microbiome strain richness.</title>
        <authorList>
            <person name="Chen-Liaw A."/>
        </authorList>
    </citation>
    <scope>NUCLEOTIDE SEQUENCE</scope>
    <source>
        <strain evidence="11">1001283st1_D2_1001283B150209_150212</strain>
    </source>
</reference>
<accession>A0AAP3Q0K6</accession>
<dbReference type="CDD" id="cd16913">
    <property type="entry name" value="YkuD_like"/>
    <property type="match status" value="1"/>
</dbReference>
<feature type="active site" description="Nucleophile" evidence="8">
    <location>
        <position position="341"/>
    </location>
</feature>
<dbReference type="SUPFAM" id="SSF141523">
    <property type="entry name" value="L,D-transpeptidase catalytic domain-like"/>
    <property type="match status" value="1"/>
</dbReference>
<evidence type="ECO:0000256" key="8">
    <source>
        <dbReference type="PROSITE-ProRule" id="PRU01373"/>
    </source>
</evidence>
<evidence type="ECO:0000313" key="11">
    <source>
        <dbReference type="EMBL" id="MDB8016492.1"/>
    </source>
</evidence>
<organism evidence="11 12">
    <name type="scientific">Agathobacter rectalis</name>
    <dbReference type="NCBI Taxonomy" id="39491"/>
    <lineage>
        <taxon>Bacteria</taxon>
        <taxon>Bacillati</taxon>
        <taxon>Bacillota</taxon>
        <taxon>Clostridia</taxon>
        <taxon>Lachnospirales</taxon>
        <taxon>Lachnospiraceae</taxon>
        <taxon>Agathobacter</taxon>
    </lineage>
</organism>
<feature type="repeat" description="Cell wall-binding" evidence="7">
    <location>
        <begin position="148"/>
        <end position="167"/>
    </location>
</feature>
<dbReference type="Pfam" id="PF01473">
    <property type="entry name" value="Choline_bind_1"/>
    <property type="match status" value="2"/>
</dbReference>
<dbReference type="PANTHER" id="PTHR30582:SF2">
    <property type="entry name" value="L,D-TRANSPEPTIDASE YCIB-RELATED"/>
    <property type="match status" value="1"/>
</dbReference>
<dbReference type="SUPFAM" id="SSF69360">
    <property type="entry name" value="Cell wall binding repeat"/>
    <property type="match status" value="2"/>
</dbReference>
<dbReference type="InterPro" id="IPR005490">
    <property type="entry name" value="LD_TPept_cat_dom"/>
</dbReference>
<dbReference type="Pfam" id="PF03734">
    <property type="entry name" value="YkuD"/>
    <property type="match status" value="1"/>
</dbReference>
<evidence type="ECO:0000256" key="5">
    <source>
        <dbReference type="ARBA" id="ARBA00022984"/>
    </source>
</evidence>
<dbReference type="GO" id="GO:0071972">
    <property type="term" value="F:peptidoglycan L,D-transpeptidase activity"/>
    <property type="evidence" value="ECO:0007669"/>
    <property type="project" value="TreeGrafter"/>
</dbReference>
<evidence type="ECO:0000256" key="9">
    <source>
        <dbReference type="SAM" id="SignalP"/>
    </source>
</evidence>
<keyword evidence="5 8" id="KW-0573">Peptidoglycan synthesis</keyword>
<name>A0AAP3Q0K6_9FIRM</name>
<dbReference type="InterPro" id="IPR038063">
    <property type="entry name" value="Transpep_catalytic_dom"/>
</dbReference>
<evidence type="ECO:0000256" key="1">
    <source>
        <dbReference type="ARBA" id="ARBA00004752"/>
    </source>
</evidence>
<dbReference type="PROSITE" id="PS52029">
    <property type="entry name" value="LD_TPASE"/>
    <property type="match status" value="1"/>
</dbReference>
<dbReference type="InterPro" id="IPR018337">
    <property type="entry name" value="Cell_wall/Cho-bd_repeat"/>
</dbReference>
<feature type="active site" description="Proton donor/acceptor" evidence="8">
    <location>
        <position position="318"/>
    </location>
</feature>
<evidence type="ECO:0000256" key="7">
    <source>
        <dbReference type="PROSITE-ProRule" id="PRU00591"/>
    </source>
</evidence>
<dbReference type="Gene3D" id="2.10.270.10">
    <property type="entry name" value="Cholin Binding"/>
    <property type="match status" value="2"/>
</dbReference>
<feature type="repeat" description="Cell wall-binding" evidence="7">
    <location>
        <begin position="168"/>
        <end position="187"/>
    </location>
</feature>
<feature type="repeat" description="Cell wall-binding" evidence="7">
    <location>
        <begin position="48"/>
        <end position="67"/>
    </location>
</feature>
<keyword evidence="9" id="KW-0732">Signal</keyword>
<dbReference type="Gene3D" id="2.40.440.10">
    <property type="entry name" value="L,D-transpeptidase catalytic domain-like"/>
    <property type="match status" value="1"/>
</dbReference>
<dbReference type="GO" id="GO:0018104">
    <property type="term" value="P:peptidoglycan-protein cross-linking"/>
    <property type="evidence" value="ECO:0007669"/>
    <property type="project" value="TreeGrafter"/>
</dbReference>
<sequence length="365" mass="41866">MKKKIIVLLTIAILSLCNTSVFAEESGYIWTQGESGLWYYVDTEGNCKTGWQYINGCWYYMDVNGIMTTGWQYINNHWYYMDANGAMTMGWQYINGYWYYMDANGAMTTGWQYINGQWYYMDVNGIMTTGWQYIGGQWYYIAPSGIMVTGWQYIGGQWYYIASSGVMTTGWQYINGNWYLMNGNGAMTTGWQYISNFWYYMNGNGVMQTGWQSINGTWYYFNASGDWVDFSSMNSYAQGYSSSTKYLIMVDRKACVVGIYYGSRGNWTQQYAWPCAPGKAATPTVGGEFNVGGKGYYFDSGNSRCYYYTQFKGNYLFHSVLYNKNGTLQDGRVGIPLSHGCVRLEIGNAKWIYDNIPSGTHVVVY</sequence>
<protein>
    <submittedName>
        <fullName evidence="11">L,D-transpeptidase family protein</fullName>
    </submittedName>
</protein>
<dbReference type="PANTHER" id="PTHR30582">
    <property type="entry name" value="L,D-TRANSPEPTIDASE"/>
    <property type="match status" value="1"/>
</dbReference>
<dbReference type="Pfam" id="PF19127">
    <property type="entry name" value="Choline_bind_3"/>
    <property type="match status" value="3"/>
</dbReference>
<evidence type="ECO:0000313" key="12">
    <source>
        <dbReference type="Proteomes" id="UP001212823"/>
    </source>
</evidence>
<comment type="caution">
    <text evidence="11">The sequence shown here is derived from an EMBL/GenBank/DDBJ whole genome shotgun (WGS) entry which is preliminary data.</text>
</comment>
<feature type="repeat" description="Cell wall-binding" evidence="7">
    <location>
        <begin position="88"/>
        <end position="107"/>
    </location>
</feature>
<evidence type="ECO:0000256" key="4">
    <source>
        <dbReference type="ARBA" id="ARBA00022960"/>
    </source>
</evidence>
<dbReference type="InterPro" id="IPR050979">
    <property type="entry name" value="LD-transpeptidase"/>
</dbReference>
<gene>
    <name evidence="11" type="ORF">PNE45_00405</name>
</gene>
<dbReference type="EMBL" id="JAQLYE010000001">
    <property type="protein sequence ID" value="MDB8016492.1"/>
    <property type="molecule type" value="Genomic_DNA"/>
</dbReference>
<dbReference type="Proteomes" id="UP001212823">
    <property type="component" value="Unassembled WGS sequence"/>
</dbReference>
<keyword evidence="6 8" id="KW-0961">Cell wall biogenesis/degradation</keyword>
<evidence type="ECO:0000256" key="2">
    <source>
        <dbReference type="ARBA" id="ARBA00022679"/>
    </source>
</evidence>
<keyword evidence="4 8" id="KW-0133">Cell shape</keyword>
<dbReference type="GO" id="GO:0008360">
    <property type="term" value="P:regulation of cell shape"/>
    <property type="evidence" value="ECO:0007669"/>
    <property type="project" value="UniProtKB-UniRule"/>
</dbReference>
<feature type="repeat" description="Cell wall-binding" evidence="7">
    <location>
        <begin position="128"/>
        <end position="147"/>
    </location>
</feature>
<feature type="signal peptide" evidence="9">
    <location>
        <begin position="1"/>
        <end position="23"/>
    </location>
</feature>
<comment type="pathway">
    <text evidence="1 8">Cell wall biogenesis; peptidoglycan biosynthesis.</text>
</comment>
<proteinExistence type="predicted"/>
<feature type="repeat" description="Cell wall-binding" evidence="7">
    <location>
        <begin position="68"/>
        <end position="87"/>
    </location>
</feature>
<feature type="repeat" description="Cell wall-binding" evidence="7">
    <location>
        <begin position="208"/>
        <end position="227"/>
    </location>
</feature>
<feature type="repeat" description="Cell wall-binding" evidence="7">
    <location>
        <begin position="108"/>
        <end position="127"/>
    </location>
</feature>
<dbReference type="GO" id="GO:0071555">
    <property type="term" value="P:cell wall organization"/>
    <property type="evidence" value="ECO:0007669"/>
    <property type="project" value="UniProtKB-UniRule"/>
</dbReference>
<dbReference type="Gene3D" id="2.10.270.20">
    <property type="match status" value="1"/>
</dbReference>
<dbReference type="RefSeq" id="WP_022293008.1">
    <property type="nucleotide sequence ID" value="NZ_DAWDCN010000006.1"/>
</dbReference>
<keyword evidence="3" id="KW-0677">Repeat</keyword>
<evidence type="ECO:0000259" key="10">
    <source>
        <dbReference type="PROSITE" id="PS52029"/>
    </source>
</evidence>
<feature type="chain" id="PRO_5042886737" evidence="9">
    <location>
        <begin position="24"/>
        <end position="365"/>
    </location>
</feature>
<evidence type="ECO:0000256" key="6">
    <source>
        <dbReference type="ARBA" id="ARBA00023316"/>
    </source>
</evidence>
<dbReference type="GO" id="GO:0005576">
    <property type="term" value="C:extracellular region"/>
    <property type="evidence" value="ECO:0007669"/>
    <property type="project" value="TreeGrafter"/>
</dbReference>
<keyword evidence="2" id="KW-0808">Transferase</keyword>
<dbReference type="AlphaFoldDB" id="A0AAP3Q0K6"/>
<dbReference type="PROSITE" id="PS51170">
    <property type="entry name" value="CW"/>
    <property type="match status" value="9"/>
</dbReference>